<name>A0ABV1YZU1_9HYPH</name>
<proteinExistence type="predicted"/>
<dbReference type="Gene3D" id="3.40.50.1000">
    <property type="entry name" value="HAD superfamily/HAD-like"/>
    <property type="match status" value="1"/>
</dbReference>
<evidence type="ECO:0000313" key="2">
    <source>
        <dbReference type="Proteomes" id="UP001433071"/>
    </source>
</evidence>
<dbReference type="SUPFAM" id="SSF56784">
    <property type="entry name" value="HAD-like"/>
    <property type="match status" value="1"/>
</dbReference>
<dbReference type="RefSeq" id="WP_352558381.1">
    <property type="nucleotide sequence ID" value="NZ_JAMYQB010000010.1"/>
</dbReference>
<dbReference type="InterPro" id="IPR036412">
    <property type="entry name" value="HAD-like_sf"/>
</dbReference>
<protein>
    <submittedName>
        <fullName evidence="1">Uncharacterized protein</fullName>
    </submittedName>
</protein>
<comment type="caution">
    <text evidence="1">The sequence shown here is derived from an EMBL/GenBank/DDBJ whole genome shotgun (WGS) entry which is preliminary data.</text>
</comment>
<dbReference type="Proteomes" id="UP001433071">
    <property type="component" value="Unassembled WGS sequence"/>
</dbReference>
<sequence length="148" mass="16219">MYFIALATDHDGTMAHEGVVSRETFATLDRFKKSGRKLVLLTGRELPDLNADDLWLGRDRRTSTGNWFPPTDSLVICVQNFRTEEARSASGSGAAPAIKNQRPAGLGPGFLAKTGWWAISRALRFSPRGHGRVSHVNYFGRQGCGTNA</sequence>
<dbReference type="InterPro" id="IPR023214">
    <property type="entry name" value="HAD_sf"/>
</dbReference>
<evidence type="ECO:0000313" key="1">
    <source>
        <dbReference type="EMBL" id="MER9405275.1"/>
    </source>
</evidence>
<reference evidence="1 2" key="1">
    <citation type="journal article" date="2024" name="Proc. Natl. Acad. Sci. U.S.A.">
        <title>The evolutionary genomics of adaptation to stress in wild rhizobium bacteria.</title>
        <authorList>
            <person name="Kehlet-Delgado H."/>
            <person name="Montoya A.P."/>
            <person name="Jensen K.T."/>
            <person name="Wendlandt C.E."/>
            <person name="Dexheimer C."/>
            <person name="Roberts M."/>
            <person name="Torres Martinez L."/>
            <person name="Friesen M.L."/>
            <person name="Griffitts J.S."/>
            <person name="Porter S.S."/>
        </authorList>
    </citation>
    <scope>NUCLEOTIDE SEQUENCE [LARGE SCALE GENOMIC DNA]</scope>
    <source>
        <strain evidence="1 2">M0641</strain>
    </source>
</reference>
<accession>A0ABV1YZU1</accession>
<gene>
    <name evidence="1" type="ORF">NKI36_14615</name>
</gene>
<dbReference type="EMBL" id="JAMYQB010000010">
    <property type="protein sequence ID" value="MER9405275.1"/>
    <property type="molecule type" value="Genomic_DNA"/>
</dbReference>
<keyword evidence="2" id="KW-1185">Reference proteome</keyword>
<organism evidence="1 2">
    <name type="scientific">Mesorhizobium caraganae</name>
    <dbReference type="NCBI Taxonomy" id="483206"/>
    <lineage>
        <taxon>Bacteria</taxon>
        <taxon>Pseudomonadati</taxon>
        <taxon>Pseudomonadota</taxon>
        <taxon>Alphaproteobacteria</taxon>
        <taxon>Hyphomicrobiales</taxon>
        <taxon>Phyllobacteriaceae</taxon>
        <taxon>Mesorhizobium</taxon>
    </lineage>
</organism>